<dbReference type="RefSeq" id="WP_186967314.1">
    <property type="nucleotide sequence ID" value="NZ_JACOOE010000005.1"/>
</dbReference>
<gene>
    <name evidence="6" type="ORF">H8S67_11040</name>
</gene>
<dbReference type="Proteomes" id="UP000600600">
    <property type="component" value="Unassembled WGS sequence"/>
</dbReference>
<reference evidence="6 7" key="1">
    <citation type="submission" date="2020-08" db="EMBL/GenBank/DDBJ databases">
        <title>Genome public.</title>
        <authorList>
            <person name="Liu C."/>
            <person name="Sun Q."/>
        </authorList>
    </citation>
    <scope>NUCLEOTIDE SEQUENCE [LARGE SCALE GENOMIC DNA]</scope>
    <source>
        <strain evidence="6 7">M27</strain>
    </source>
</reference>
<accession>A0ABR7CBN6</accession>
<dbReference type="PANTHER" id="PTHR42812:SF12">
    <property type="entry name" value="BETA-XYLOSIDASE-RELATED"/>
    <property type="match status" value="1"/>
</dbReference>
<comment type="similarity">
    <text evidence="1">Belongs to the glycosyl hydrolase 43 family.</text>
</comment>
<organism evidence="6 7">
    <name type="scientific">Bacteroides difficilis</name>
    <dbReference type="NCBI Taxonomy" id="2763021"/>
    <lineage>
        <taxon>Bacteria</taxon>
        <taxon>Pseudomonadati</taxon>
        <taxon>Bacteroidota</taxon>
        <taxon>Bacteroidia</taxon>
        <taxon>Bacteroidales</taxon>
        <taxon>Bacteroidaceae</taxon>
        <taxon>Bacteroides</taxon>
    </lineage>
</organism>
<feature type="signal peptide" evidence="4">
    <location>
        <begin position="1"/>
        <end position="20"/>
    </location>
</feature>
<dbReference type="Gene3D" id="2.115.10.20">
    <property type="entry name" value="Glycosyl hydrolase domain, family 43"/>
    <property type="match status" value="1"/>
</dbReference>
<keyword evidence="2 6" id="KW-0378">Hydrolase</keyword>
<dbReference type="EMBL" id="JACOOE010000005">
    <property type="protein sequence ID" value="MBC5605201.1"/>
    <property type="molecule type" value="Genomic_DNA"/>
</dbReference>
<evidence type="ECO:0000256" key="1">
    <source>
        <dbReference type="ARBA" id="ARBA00009865"/>
    </source>
</evidence>
<dbReference type="SUPFAM" id="SSF49899">
    <property type="entry name" value="Concanavalin A-like lectins/glucanases"/>
    <property type="match status" value="1"/>
</dbReference>
<keyword evidence="7" id="KW-1185">Reference proteome</keyword>
<dbReference type="InterPro" id="IPR006710">
    <property type="entry name" value="Glyco_hydro_43"/>
</dbReference>
<dbReference type="SUPFAM" id="SSF75005">
    <property type="entry name" value="Arabinanase/levansucrase/invertase"/>
    <property type="match status" value="1"/>
</dbReference>
<dbReference type="InterPro" id="IPR013320">
    <property type="entry name" value="ConA-like_dom_sf"/>
</dbReference>
<evidence type="ECO:0000256" key="4">
    <source>
        <dbReference type="SAM" id="SignalP"/>
    </source>
</evidence>
<dbReference type="Gene3D" id="2.60.120.200">
    <property type="match status" value="1"/>
</dbReference>
<dbReference type="Pfam" id="PF17851">
    <property type="entry name" value="GH43_C2"/>
    <property type="match status" value="1"/>
</dbReference>
<dbReference type="PANTHER" id="PTHR42812">
    <property type="entry name" value="BETA-XYLOSIDASE"/>
    <property type="match status" value="1"/>
</dbReference>
<evidence type="ECO:0000259" key="5">
    <source>
        <dbReference type="Pfam" id="PF17851"/>
    </source>
</evidence>
<keyword evidence="3" id="KW-0326">Glycosidase</keyword>
<dbReference type="GO" id="GO:0016787">
    <property type="term" value="F:hydrolase activity"/>
    <property type="evidence" value="ECO:0007669"/>
    <property type="project" value="UniProtKB-KW"/>
</dbReference>
<evidence type="ECO:0000313" key="6">
    <source>
        <dbReference type="EMBL" id="MBC5605201.1"/>
    </source>
</evidence>
<protein>
    <submittedName>
        <fullName evidence="6">Glycoside hydrolase 43 family protein</fullName>
    </submittedName>
</protein>
<evidence type="ECO:0000256" key="2">
    <source>
        <dbReference type="ARBA" id="ARBA00022801"/>
    </source>
</evidence>
<dbReference type="InterPro" id="IPR051795">
    <property type="entry name" value="Glycosyl_Hydrlase_43"/>
</dbReference>
<feature type="domain" description="Beta-xylosidase C-terminal Concanavalin A-like" evidence="5">
    <location>
        <begin position="360"/>
        <end position="543"/>
    </location>
</feature>
<comment type="caution">
    <text evidence="6">The sequence shown here is derived from an EMBL/GenBank/DDBJ whole genome shotgun (WGS) entry which is preliminary data.</text>
</comment>
<sequence>MKRILLTIIVALFSNATIFAQSWTADNGNGTFTNPLFYDEFSDPDMIRVGEYFYMTGTSMHSMPGLPIYRSRDLVNWELLTYVFERLDLGPEFRLEEGKEAYGQGIWAPCIRYNKGVFYVFSNVNGHGMQVFTATDPAGPWKHINLGGKAYDLSVLFDDDGKIYAIHGYNTVSLIEIKPDFSGFVEGSERIIIHGGNAMGEGHHFYKINGKYYIFSANFSPIGRMQCARADKIEGPYETRVVCTKETFGTKRGYRVNDGIMKAPLPAPGTKFSIWNPLEYGYIAAPLHQGGIVDLPNGDWWGFSMQDFRSVGRTTCISPITWVDGWPYFGLKDNLGRVPRTWYKPNVGGKVEPKAPFVRNDDFDGKALNPVWQWSHEPDADKWQLNKKKGVLRIYTTPAEHFLWAKNILTQRGVGPESYATVLLDVAKLKSGDIAGLGLMNIPYAWIGVVRSDKGYVLRWYDQLRNKQIDEPVNHTRVYLRAFGNFDEDVAQLSYSIDGKKFKNVGDSILIPYQLKTFQGTRYALFAFNEKGKEGGYAEFDNFVLDEPLADRTKNLPVGKVIKLTNLGSGAQVWANPHGMLHSARPDRKYYNGDGCQFRVHDRGQGRVALEALNGTGFVTVVGAGLAADVRLMKKETKNSLFMWQDMLRGQCMLLSLVTNRYIGIDARTDEPYSAACEGTTPNRRDGTVFTWEVVESK</sequence>
<proteinExistence type="inferred from homology"/>
<evidence type="ECO:0000313" key="7">
    <source>
        <dbReference type="Proteomes" id="UP000600600"/>
    </source>
</evidence>
<feature type="chain" id="PRO_5045952859" evidence="4">
    <location>
        <begin position="21"/>
        <end position="698"/>
    </location>
</feature>
<dbReference type="InterPro" id="IPR023296">
    <property type="entry name" value="Glyco_hydro_beta-prop_sf"/>
</dbReference>
<name>A0ABR7CBN6_9BACE</name>
<dbReference type="InterPro" id="IPR041542">
    <property type="entry name" value="GH43_C2"/>
</dbReference>
<keyword evidence="4" id="KW-0732">Signal</keyword>
<dbReference type="Pfam" id="PF04616">
    <property type="entry name" value="Glyco_hydro_43"/>
    <property type="match status" value="1"/>
</dbReference>
<evidence type="ECO:0000256" key="3">
    <source>
        <dbReference type="ARBA" id="ARBA00023295"/>
    </source>
</evidence>
<dbReference type="CDD" id="cd09001">
    <property type="entry name" value="GH43_FsAxh1-like"/>
    <property type="match status" value="1"/>
</dbReference>